<dbReference type="GO" id="GO:0000155">
    <property type="term" value="F:phosphorelay sensor kinase activity"/>
    <property type="evidence" value="ECO:0007669"/>
    <property type="project" value="InterPro"/>
</dbReference>
<evidence type="ECO:0000256" key="3">
    <source>
        <dbReference type="ARBA" id="ARBA00006434"/>
    </source>
</evidence>
<evidence type="ECO:0000256" key="7">
    <source>
        <dbReference type="ARBA" id="ARBA00022692"/>
    </source>
</evidence>
<dbReference type="InterPro" id="IPR001789">
    <property type="entry name" value="Sig_transdc_resp-reg_receiver"/>
</dbReference>
<evidence type="ECO:0000256" key="10">
    <source>
        <dbReference type="ARBA" id="ARBA00023136"/>
    </source>
</evidence>
<dbReference type="Gene3D" id="3.40.50.2300">
    <property type="match status" value="1"/>
</dbReference>
<dbReference type="CDD" id="cd10322">
    <property type="entry name" value="SLC5sbd"/>
    <property type="match status" value="1"/>
</dbReference>
<feature type="transmembrane region" description="Helical" evidence="13">
    <location>
        <begin position="6"/>
        <end position="25"/>
    </location>
</feature>
<dbReference type="Gene3D" id="3.30.450.20">
    <property type="entry name" value="PAS domain"/>
    <property type="match status" value="1"/>
</dbReference>
<evidence type="ECO:0000256" key="4">
    <source>
        <dbReference type="ARBA" id="ARBA00012438"/>
    </source>
</evidence>
<feature type="modified residue" description="4-aspartylphosphate" evidence="11">
    <location>
        <position position="1062"/>
    </location>
</feature>
<dbReference type="GO" id="GO:0005886">
    <property type="term" value="C:plasma membrane"/>
    <property type="evidence" value="ECO:0007669"/>
    <property type="project" value="TreeGrafter"/>
</dbReference>
<feature type="transmembrane region" description="Helical" evidence="13">
    <location>
        <begin position="383"/>
        <end position="399"/>
    </location>
</feature>
<keyword evidence="6" id="KW-0808">Transferase</keyword>
<feature type="transmembrane region" description="Helical" evidence="13">
    <location>
        <begin position="187"/>
        <end position="213"/>
    </location>
</feature>
<comment type="catalytic activity">
    <reaction evidence="1">
        <text>ATP + protein L-histidine = ADP + protein N-phospho-L-histidine.</text>
        <dbReference type="EC" id="2.7.13.3"/>
    </reaction>
</comment>
<dbReference type="Gene3D" id="1.20.1730.10">
    <property type="entry name" value="Sodium/glucose cotransporter"/>
    <property type="match status" value="1"/>
</dbReference>
<dbReference type="AlphaFoldDB" id="A0A3E1KAQ3"/>
<keyword evidence="10 13" id="KW-0472">Membrane</keyword>
<dbReference type="CDD" id="cd00130">
    <property type="entry name" value="PAS"/>
    <property type="match status" value="1"/>
</dbReference>
<feature type="transmembrane region" description="Helical" evidence="13">
    <location>
        <begin position="156"/>
        <end position="175"/>
    </location>
</feature>
<dbReference type="InterPro" id="IPR001734">
    <property type="entry name" value="Na/solute_symporter"/>
</dbReference>
<evidence type="ECO:0000256" key="2">
    <source>
        <dbReference type="ARBA" id="ARBA00004141"/>
    </source>
</evidence>
<dbReference type="SMART" id="SM00388">
    <property type="entry name" value="HisKA"/>
    <property type="match status" value="1"/>
</dbReference>
<dbReference type="EMBL" id="QUZK01000018">
    <property type="protein sequence ID" value="RFF31524.1"/>
    <property type="molecule type" value="Genomic_DNA"/>
</dbReference>
<dbReference type="Pfam" id="PF00512">
    <property type="entry name" value="HisKA"/>
    <property type="match status" value="1"/>
</dbReference>
<dbReference type="InterPro" id="IPR036097">
    <property type="entry name" value="HisK_dim/P_sf"/>
</dbReference>
<dbReference type="Pfam" id="PF00072">
    <property type="entry name" value="Response_reg"/>
    <property type="match status" value="1"/>
</dbReference>
<feature type="transmembrane region" description="Helical" evidence="13">
    <location>
        <begin position="66"/>
        <end position="87"/>
    </location>
</feature>
<feature type="coiled-coil region" evidence="12">
    <location>
        <begin position="720"/>
        <end position="765"/>
    </location>
</feature>
<dbReference type="SUPFAM" id="SSF52172">
    <property type="entry name" value="CheY-like"/>
    <property type="match status" value="1"/>
</dbReference>
<dbReference type="InterPro" id="IPR003661">
    <property type="entry name" value="HisK_dim/P_dom"/>
</dbReference>
<dbReference type="GO" id="GO:0022857">
    <property type="term" value="F:transmembrane transporter activity"/>
    <property type="evidence" value="ECO:0007669"/>
    <property type="project" value="InterPro"/>
</dbReference>
<feature type="transmembrane region" description="Helical" evidence="13">
    <location>
        <begin position="279"/>
        <end position="300"/>
    </location>
</feature>
<dbReference type="PROSITE" id="PS50109">
    <property type="entry name" value="HIS_KIN"/>
    <property type="match status" value="1"/>
</dbReference>
<dbReference type="SUPFAM" id="SSF47384">
    <property type="entry name" value="Homodimeric domain of signal transducing histidine kinase"/>
    <property type="match status" value="1"/>
</dbReference>
<evidence type="ECO:0000256" key="1">
    <source>
        <dbReference type="ARBA" id="ARBA00000085"/>
    </source>
</evidence>
<dbReference type="Pfam" id="PF02518">
    <property type="entry name" value="HATPase_c"/>
    <property type="match status" value="1"/>
</dbReference>
<dbReference type="InterPro" id="IPR000014">
    <property type="entry name" value="PAS"/>
</dbReference>
<feature type="transmembrane region" description="Helical" evidence="13">
    <location>
        <begin position="470"/>
        <end position="491"/>
    </location>
</feature>
<evidence type="ECO:0000259" key="15">
    <source>
        <dbReference type="PROSITE" id="PS50110"/>
    </source>
</evidence>
<dbReference type="Gene3D" id="1.10.287.130">
    <property type="match status" value="1"/>
</dbReference>
<dbReference type="InterPro" id="IPR003594">
    <property type="entry name" value="HATPase_dom"/>
</dbReference>
<evidence type="ECO:0000256" key="5">
    <source>
        <dbReference type="ARBA" id="ARBA00022553"/>
    </source>
</evidence>
<evidence type="ECO:0000256" key="9">
    <source>
        <dbReference type="ARBA" id="ARBA00022989"/>
    </source>
</evidence>
<evidence type="ECO:0000256" key="13">
    <source>
        <dbReference type="SAM" id="Phobius"/>
    </source>
</evidence>
<dbReference type="PROSITE" id="PS50283">
    <property type="entry name" value="NA_SOLUT_SYMP_3"/>
    <property type="match status" value="1"/>
</dbReference>
<protein>
    <recommendedName>
        <fullName evidence="4">histidine kinase</fullName>
        <ecNumber evidence="4">2.7.13.3</ecNumber>
    </recommendedName>
</protein>
<accession>A0A3E1KAQ3</accession>
<comment type="subcellular location">
    <subcellularLocation>
        <location evidence="2">Membrane</location>
        <topology evidence="2">Multi-pass membrane protein</topology>
    </subcellularLocation>
</comment>
<evidence type="ECO:0000256" key="11">
    <source>
        <dbReference type="PROSITE-ProRule" id="PRU00169"/>
    </source>
</evidence>
<dbReference type="CDD" id="cd00156">
    <property type="entry name" value="REC"/>
    <property type="match status" value="1"/>
</dbReference>
<keyword evidence="8 16" id="KW-0418">Kinase</keyword>
<dbReference type="OrthoDB" id="9764438at2"/>
<comment type="caution">
    <text evidence="16">The sequence shown here is derived from an EMBL/GenBank/DDBJ whole genome shotgun (WGS) entry which is preliminary data.</text>
</comment>
<dbReference type="InterPro" id="IPR011006">
    <property type="entry name" value="CheY-like_superfamily"/>
</dbReference>
<feature type="transmembrane region" description="Helical" evidence="13">
    <location>
        <begin position="405"/>
        <end position="429"/>
    </location>
</feature>
<dbReference type="SMART" id="SM00387">
    <property type="entry name" value="HATPase_c"/>
    <property type="match status" value="1"/>
</dbReference>
<reference evidence="16 17" key="1">
    <citation type="submission" date="2018-08" db="EMBL/GenBank/DDBJ databases">
        <title>Wenzhouxiangella salilacus sp. nov., a novel bacterium isolated from a saline lake in Xinjiang Province, China.</title>
        <authorList>
            <person name="Han S."/>
        </authorList>
    </citation>
    <scope>NUCLEOTIDE SEQUENCE [LARGE SCALE GENOMIC DNA]</scope>
    <source>
        <strain evidence="16 17">XDB06</strain>
    </source>
</reference>
<gene>
    <name evidence="16" type="ORF">DZC52_03965</name>
</gene>
<dbReference type="InterPro" id="IPR004358">
    <property type="entry name" value="Sig_transdc_His_kin-like_C"/>
</dbReference>
<dbReference type="InterPro" id="IPR036890">
    <property type="entry name" value="HATPase_C_sf"/>
</dbReference>
<dbReference type="InterPro" id="IPR035965">
    <property type="entry name" value="PAS-like_dom_sf"/>
</dbReference>
<dbReference type="EC" id="2.7.13.3" evidence="4"/>
<dbReference type="NCBIfam" id="NF041832">
    <property type="entry name" value="near_NosP_CTERM"/>
    <property type="match status" value="1"/>
</dbReference>
<dbReference type="InterPro" id="IPR038377">
    <property type="entry name" value="Na/Glc_symporter_sf"/>
</dbReference>
<dbReference type="PROSITE" id="PS50110">
    <property type="entry name" value="RESPONSE_REGULATORY"/>
    <property type="match status" value="1"/>
</dbReference>
<dbReference type="FunFam" id="1.10.287.130:FF:000063">
    <property type="entry name" value="Hybrid sensor histidine kinase/response regulator"/>
    <property type="match status" value="1"/>
</dbReference>
<dbReference type="PANTHER" id="PTHR43047">
    <property type="entry name" value="TWO-COMPONENT HISTIDINE PROTEIN KINASE"/>
    <property type="match status" value="1"/>
</dbReference>
<dbReference type="PANTHER" id="PTHR43047:SF9">
    <property type="entry name" value="HISTIDINE KINASE"/>
    <property type="match status" value="1"/>
</dbReference>
<organism evidence="16 17">
    <name type="scientific">Wenzhouxiangella sediminis</name>
    <dbReference type="NCBI Taxonomy" id="1792836"/>
    <lineage>
        <taxon>Bacteria</taxon>
        <taxon>Pseudomonadati</taxon>
        <taxon>Pseudomonadota</taxon>
        <taxon>Gammaproteobacteria</taxon>
        <taxon>Chromatiales</taxon>
        <taxon>Wenzhouxiangellaceae</taxon>
        <taxon>Wenzhouxiangella</taxon>
    </lineage>
</organism>
<dbReference type="PRINTS" id="PR00344">
    <property type="entry name" value="BCTRLSENSOR"/>
</dbReference>
<evidence type="ECO:0000256" key="12">
    <source>
        <dbReference type="SAM" id="Coils"/>
    </source>
</evidence>
<evidence type="ECO:0000313" key="16">
    <source>
        <dbReference type="EMBL" id="RFF31524.1"/>
    </source>
</evidence>
<dbReference type="Pfam" id="PF12860">
    <property type="entry name" value="PAS_7"/>
    <property type="match status" value="1"/>
</dbReference>
<dbReference type="SUPFAM" id="SSF55874">
    <property type="entry name" value="ATPase domain of HSP90 chaperone/DNA topoisomerase II/histidine kinase"/>
    <property type="match status" value="1"/>
</dbReference>
<feature type="transmembrane region" description="Helical" evidence="13">
    <location>
        <begin position="436"/>
        <end position="458"/>
    </location>
</feature>
<feature type="transmembrane region" description="Helical" evidence="13">
    <location>
        <begin position="233"/>
        <end position="258"/>
    </location>
</feature>
<name>A0A3E1KAQ3_9GAMM</name>
<evidence type="ECO:0000313" key="17">
    <source>
        <dbReference type="Proteomes" id="UP000260351"/>
    </source>
</evidence>
<keyword evidence="5 11" id="KW-0597">Phosphoprotein</keyword>
<proteinExistence type="inferred from homology"/>
<keyword evidence="12" id="KW-0175">Coiled coil</keyword>
<evidence type="ECO:0000259" key="14">
    <source>
        <dbReference type="PROSITE" id="PS50109"/>
    </source>
</evidence>
<dbReference type="SUPFAM" id="SSF55785">
    <property type="entry name" value="PYP-like sensor domain (PAS domain)"/>
    <property type="match status" value="1"/>
</dbReference>
<keyword evidence="7 13" id="KW-0812">Transmembrane</keyword>
<evidence type="ECO:0000256" key="8">
    <source>
        <dbReference type="ARBA" id="ARBA00022777"/>
    </source>
</evidence>
<feature type="domain" description="Histidine kinase" evidence="14">
    <location>
        <begin position="772"/>
        <end position="989"/>
    </location>
</feature>
<feature type="transmembrane region" description="Helical" evidence="13">
    <location>
        <begin position="116"/>
        <end position="136"/>
    </location>
</feature>
<dbReference type="NCBIfam" id="TIGR00229">
    <property type="entry name" value="sensory_box"/>
    <property type="match status" value="1"/>
</dbReference>
<feature type="domain" description="Response regulatory" evidence="15">
    <location>
        <begin position="1013"/>
        <end position="1128"/>
    </location>
</feature>
<dbReference type="SMART" id="SM00448">
    <property type="entry name" value="REC"/>
    <property type="match status" value="1"/>
</dbReference>
<dbReference type="FunFam" id="3.30.565.10:FF:000049">
    <property type="entry name" value="Two-component sensor histidine kinase"/>
    <property type="match status" value="1"/>
</dbReference>
<dbReference type="GO" id="GO:0009927">
    <property type="term" value="F:histidine phosphotransfer kinase activity"/>
    <property type="evidence" value="ECO:0007669"/>
    <property type="project" value="TreeGrafter"/>
</dbReference>
<feature type="transmembrane region" description="Helical" evidence="13">
    <location>
        <begin position="37"/>
        <end position="60"/>
    </location>
</feature>
<keyword evidence="17" id="KW-1185">Reference proteome</keyword>
<keyword evidence="9 13" id="KW-1133">Transmembrane helix</keyword>
<dbReference type="InterPro" id="IPR005467">
    <property type="entry name" value="His_kinase_dom"/>
</dbReference>
<dbReference type="SMART" id="SM00091">
    <property type="entry name" value="PAS"/>
    <property type="match status" value="1"/>
</dbReference>
<feature type="transmembrane region" description="Helical" evidence="13">
    <location>
        <begin position="335"/>
        <end position="363"/>
    </location>
</feature>
<sequence>MFSASLIALLSLAYVGLLFAIAWWGDRGAAIPLGPKTRAAVYSLSLAVYCTSWTFFGAVGSAVENGWLFATIYLGPILVLVFGHDLMQRILRQSRQQRLTSIADFIAHRYGRSRPLAIAVTLAAVIGSIPYIALQLKAVTMGLVAISDGRDALSEQTLALVLALGLGVFAVLFGARRLEASEHHRGMVVAVAFESMVKLVAFAAVGLWALFAVLDGPGGMLERVSGDVEYRALFLPGALPEGFWVQTLLAAAAIICLPRQFQVNFVENENEADLRTARWLFPVYLLAFTLLVVPIALAGMERLGQGSFNADTFVLTLPMSADQGWLTMLSFLGGFSAATGMVIVATVALATMVSNDLLVPLLLRLKSRRGNDFSQVVLNARRITIIALAVMAWLYYLVLQTTDRLAAIGLTSFAAVIQFAPALVIGVYWRGASREGAMAGLLFGLGVWLSMIFMPSIFTDWPGWLEPGLYRATLIGLAGNVSALLLVSLWVRRRRPVLPRLLGSRTARPVTIGELRELAAGFIGRERVDTAFASALGGERTAADEDMPADHDLIGFTERLLSGCIGSASARTVLAAGLRRSGMRPDDALALLEQTSSAIQFNRDLLDATLDHISQGVSVVDADLRLVSWNRAYAELLEYPPGMVYIGRPVEELIRYNLERWLEGSPEQIEEAVDRRMHHMRRRTPYVFERHHGDGRVIEIRGNPMPQGGYVTTYTDITSFKRTERELKRAYATMEQQVAERTRELNRAMQALDTARQEAEAANESKTRFLAAASHDLLQPLNAARLFSSSLRQSADRLPEEEANLSRRVDHSLSVAEDLLSALLDISRLDQGALQPRWSEFPVQVLFDKLERQFGALAARRGLKLRLRPSGAWVRSDQKLLQRVLANLVGNALRYTREGGVLLGCRRRGENVLIEVWDSGPGIAENDRERVFREFERLAAEEDADVSEQGLGLGLAICQRISLMLEAPLDLRSRVGCGSVFSVSVPAAQVGSWERNGQAARPESQVGQFSDRRVLCLDDDPDVLDGMRAMLERWGCAVSTARDREAAARQMLEHSPDLLIVDYHLEGQDNGLDAALSIRSDSGRSLPVLVVTADRGSALQERIAALGFRRLLKPVKPAALRAVMRRLLDEAGTGQPDG</sequence>
<evidence type="ECO:0000256" key="6">
    <source>
        <dbReference type="ARBA" id="ARBA00022679"/>
    </source>
</evidence>
<dbReference type="RefSeq" id="WP_116649830.1">
    <property type="nucleotide sequence ID" value="NZ_QUZK01000018.1"/>
</dbReference>
<dbReference type="Proteomes" id="UP000260351">
    <property type="component" value="Unassembled WGS sequence"/>
</dbReference>
<dbReference type="Gene3D" id="3.30.565.10">
    <property type="entry name" value="Histidine kinase-like ATPase, C-terminal domain"/>
    <property type="match status" value="1"/>
</dbReference>
<dbReference type="CDD" id="cd00082">
    <property type="entry name" value="HisKA"/>
    <property type="match status" value="1"/>
</dbReference>
<comment type="similarity">
    <text evidence="3">Belongs to the sodium:solute symporter (SSF) (TC 2.A.21) family.</text>
</comment>